<dbReference type="Proteomes" id="UP000271098">
    <property type="component" value="Unassembled WGS sequence"/>
</dbReference>
<feature type="compositionally biased region" description="Polar residues" evidence="1">
    <location>
        <begin position="35"/>
        <end position="47"/>
    </location>
</feature>
<accession>A0A3P6Q9W9</accession>
<protein>
    <submittedName>
        <fullName evidence="2">Uncharacterized protein</fullName>
    </submittedName>
</protein>
<name>A0A3P6Q9W9_9BILA</name>
<proteinExistence type="predicted"/>
<sequence>MPKKVRRQSLSPPEDPSDTSLSSQQPPTSFFSSPKNTTVQKNSSNRVASAVSDCERISSEPNVTGSKSETGSSNPNTDRPTNNNVSSLNSRSFSAIQPSRDWSEEFPAPRSLEECDKYYSKFLLYFCFLPLRALGWNDLLLLTVELFQEEYPKYLTYFNYLTKVAKEFSELEKKLHQAEPRSAERHEVNHSFLADYISESYKHSFLVGR</sequence>
<dbReference type="EMBL" id="UYRT01008535">
    <property type="protein sequence ID" value="VDK45309.1"/>
    <property type="molecule type" value="Genomic_DNA"/>
</dbReference>
<feature type="compositionally biased region" description="Polar residues" evidence="1">
    <location>
        <begin position="59"/>
        <end position="91"/>
    </location>
</feature>
<evidence type="ECO:0000256" key="1">
    <source>
        <dbReference type="SAM" id="MobiDB-lite"/>
    </source>
</evidence>
<dbReference type="OrthoDB" id="6284217at2759"/>
<gene>
    <name evidence="2" type="ORF">GPUH_LOCUS4495</name>
</gene>
<reference evidence="2 3" key="1">
    <citation type="submission" date="2018-11" db="EMBL/GenBank/DDBJ databases">
        <authorList>
            <consortium name="Pathogen Informatics"/>
        </authorList>
    </citation>
    <scope>NUCLEOTIDE SEQUENCE [LARGE SCALE GENOMIC DNA]</scope>
</reference>
<evidence type="ECO:0000313" key="3">
    <source>
        <dbReference type="Proteomes" id="UP000271098"/>
    </source>
</evidence>
<evidence type="ECO:0000313" key="2">
    <source>
        <dbReference type="EMBL" id="VDK45309.1"/>
    </source>
</evidence>
<dbReference type="AlphaFoldDB" id="A0A3P6Q9W9"/>
<feature type="region of interest" description="Disordered" evidence="1">
    <location>
        <begin position="1"/>
        <end position="91"/>
    </location>
</feature>
<keyword evidence="3" id="KW-1185">Reference proteome</keyword>
<organism evidence="2 3">
    <name type="scientific">Gongylonema pulchrum</name>
    <dbReference type="NCBI Taxonomy" id="637853"/>
    <lineage>
        <taxon>Eukaryota</taxon>
        <taxon>Metazoa</taxon>
        <taxon>Ecdysozoa</taxon>
        <taxon>Nematoda</taxon>
        <taxon>Chromadorea</taxon>
        <taxon>Rhabditida</taxon>
        <taxon>Spirurina</taxon>
        <taxon>Spiruromorpha</taxon>
        <taxon>Spiruroidea</taxon>
        <taxon>Gongylonematidae</taxon>
        <taxon>Gongylonema</taxon>
    </lineage>
</organism>
<dbReference type="SUPFAM" id="SSF144292">
    <property type="entry name" value="occludin/ELL-like"/>
    <property type="match status" value="1"/>
</dbReference>
<feature type="compositionally biased region" description="Low complexity" evidence="1">
    <location>
        <begin position="18"/>
        <end position="34"/>
    </location>
</feature>